<keyword evidence="1" id="KW-0808">Transferase</keyword>
<gene>
    <name evidence="1" type="ORF">EBB79_22385</name>
</gene>
<reference evidence="1 2" key="1">
    <citation type="submission" date="2018-10" db="EMBL/GenBank/DDBJ databases">
        <title>Parasedimentitalea marina sp. nov., a psychrophilic bacterium isolated from deep seawater of the New Britain Trench.</title>
        <authorList>
            <person name="Cao J."/>
        </authorList>
    </citation>
    <scope>NUCLEOTIDE SEQUENCE [LARGE SCALE GENOMIC DNA]</scope>
    <source>
        <strain evidence="1 2">W43</strain>
        <plasmid evidence="1 2">pW43A</plasmid>
    </source>
</reference>
<keyword evidence="2" id="KW-1185">Reference proteome</keyword>
<name>A0A3T0N9J6_9RHOB</name>
<evidence type="ECO:0000313" key="1">
    <source>
        <dbReference type="EMBL" id="AZV80698.1"/>
    </source>
</evidence>
<dbReference type="AlphaFoldDB" id="A0A3T0N9J6"/>
<dbReference type="Proteomes" id="UP000283063">
    <property type="component" value="Plasmid pW43A"/>
</dbReference>
<proteinExistence type="predicted"/>
<geneLocation type="plasmid" evidence="1 2">
    <name>pW43A</name>
</geneLocation>
<dbReference type="SUPFAM" id="SSF53756">
    <property type="entry name" value="UDP-Glycosyltransferase/glycogen phosphorylase"/>
    <property type="match status" value="1"/>
</dbReference>
<keyword evidence="1" id="KW-0614">Plasmid</keyword>
<evidence type="ECO:0000313" key="2">
    <source>
        <dbReference type="Proteomes" id="UP000283063"/>
    </source>
</evidence>
<dbReference type="KEGG" id="sedi:EBB79_22385"/>
<organism evidence="1 2">
    <name type="scientific">Parasedimentitalea marina</name>
    <dbReference type="NCBI Taxonomy" id="2483033"/>
    <lineage>
        <taxon>Bacteria</taxon>
        <taxon>Pseudomonadati</taxon>
        <taxon>Pseudomonadota</taxon>
        <taxon>Alphaproteobacteria</taxon>
        <taxon>Rhodobacterales</taxon>
        <taxon>Paracoccaceae</taxon>
        <taxon>Parasedimentitalea</taxon>
    </lineage>
</organism>
<dbReference type="OrthoDB" id="529131at2"/>
<accession>A0A3T0N9J6</accession>
<sequence>MFCPTVRIWGPCPSGLTPNPRPHIGSDRACGLSEELCTGRALLSHLPQDMRLILCGGGTAEPAFQRQMRQIAGPAAARLEFRGAMADIRPVLAEADGYLLTSRYEGTPIGALEACEAGLPLLLSPFETAADVAAGHPMARVLQLSAESMDQDAKSADLLIHEYLVARERHSTEIRAAWKQQWSRSAFDRNAQALLRELLSPRQ</sequence>
<dbReference type="Gene3D" id="3.40.50.2000">
    <property type="entry name" value="Glycogen Phosphorylase B"/>
    <property type="match status" value="1"/>
</dbReference>
<dbReference type="Pfam" id="PF13692">
    <property type="entry name" value="Glyco_trans_1_4"/>
    <property type="match status" value="1"/>
</dbReference>
<dbReference type="GO" id="GO:0016740">
    <property type="term" value="F:transferase activity"/>
    <property type="evidence" value="ECO:0007669"/>
    <property type="project" value="UniProtKB-KW"/>
</dbReference>
<protein>
    <submittedName>
        <fullName evidence="1">Glycosyltransferase</fullName>
    </submittedName>
</protein>
<dbReference type="EMBL" id="CP033220">
    <property type="protein sequence ID" value="AZV80698.1"/>
    <property type="molecule type" value="Genomic_DNA"/>
</dbReference>